<dbReference type="InterPro" id="IPR005113">
    <property type="entry name" value="uDENN_dom"/>
</dbReference>
<dbReference type="InterPro" id="IPR043153">
    <property type="entry name" value="DENN_C"/>
</dbReference>
<dbReference type="InterPro" id="IPR004012">
    <property type="entry name" value="Run_dom"/>
</dbReference>
<dbReference type="CDD" id="cd17678">
    <property type="entry name" value="RUN2_DENND5"/>
    <property type="match status" value="1"/>
</dbReference>
<dbReference type="PROSITE" id="PS50826">
    <property type="entry name" value="RUN"/>
    <property type="match status" value="2"/>
</dbReference>
<keyword evidence="3" id="KW-0677">Repeat</keyword>
<dbReference type="PROSITE" id="PS50211">
    <property type="entry name" value="DENN"/>
    <property type="match status" value="1"/>
</dbReference>
<evidence type="ECO:0000256" key="5">
    <source>
        <dbReference type="PROSITE-ProRule" id="PRU00152"/>
    </source>
</evidence>
<sequence length="1525" mass="171884">MSETTLVDYVAICGHEYPLQAECAYEASGEGTSTVEQLKPPLHRGYSGRILAHYPHKRSDAAFSEEIIALCMPRGVRFCTERELPSGPTVHTFVNVKEDGSRVYGTAITFYELVTDPNVCEQMVRLQMEHVRELTGMRSESIRGEREGRPHHAPGTVSGGTHTLPRKKNIDRSKRISYYDGGAQKQLFVSKTICLITRLPMLYITEAILRAVVEMLAPKSEKSSLPIESYLYWVLHEVPLPSPGTTLKVNMDGRPLVLQRPSAAELPFFDYPLSSLFELLPPEKFIRLLTCFFLEHQILVCSKDLSRLMLVCESLSAFSFPFRWSLAYAPILPYAQIKFIEAPVPYVMGLSYEEELPESLFQSNVCVLDVDTGRIEFPEDVPPFPQHKDICNEMRNILKRQADKFNRETHFSFSFLEDTENLAVEDPDATITAPANGEEYAPKMRAISTRRRGDWTYKRMSRSFDADTLEGWMNGDGPQPPPRVEPPIPRPRNLPPLPIQSLMGQDSALSRVSEIARRAGVAIDLNVVESELSGAEMLTNSPQNANYFKEVKLSNALRETVLHRVVGMLYSYEHFVVGSSGFKDLESWEASRDSVVSFDKASFLSDQPDSHLAFLAAFLETQMFTDFIDNKIKSQWQKSDENLLLFDARIKELQHRLGQSMVRTPTADTTRPFAQSEELISKRAKAVDYVVPAPHILSGAPPMRYEGCWPESFNGSVLNGPLGAAAPSPWRQRFKNPRLLEGLGNSGSAATVRPISIYGQVATDAPTHKEQQLKFVEQLLKETKGKTKRMLVNKMGREAVLLGHGAEAGVGGVEENTLVAAFCDLLERVFSHGMIKKQGKSALWTYVLAHQDMEKSVQNGERHRMTASSMLTPALAWHVFRKRFEQPNGRQSRDSERQFRPPRAPSRPRAVPYPGTRSRAPSADPRPAPETPTTSDEPDLNGNPTTPAASSALSDLVESIQKELAMKEENEETPAWSKNFLKAANFLCDRIQEASRAKPTQREPSPVRAVIPSAFARPPLPVNGPRGLKKCSSVSDFSTPGFGASSGSRDGTASVENSPRRVRHRSQSRPRSPDGRVVLPSLPTHIAYDLKNVVRMAEIKTDIGYARSFVRLALERKLLHRHLAALLSNTQLTRDLYKPYSFARCEDEKEQFLYHVLSLNAANYRCFTNTFTKTKMDYQVVVVTGSWRGALPAVWMCIEGSLATTPTIRLPEGTPLFKFDHRNLGILSTLRIGHSSEDERPSKWFLDYIVVRNEITGQMYRFPCGRWFGKGVDDGSLERLLVAEPLQEFNSEMADLGSGAFSPARGRRMERDASVTRERSPSSGRSERDSAPRTKKQRMLEIEQQLGDSVNSIVKHFYSEKWEAKSELARLLCGERGLVPTLEALFQFGRQDSIASRLFKQNYPWDYVEKVTNWFFELFRRNDAEKLSRGQKELIGYVLKLVRRISDKSALGKDGKFHVFILITVRDHVLAGLLQLFSWTPVTAQLYDEMSFLRSAPHMTHTSKLLEALNEFHFHIEKSLTYGIT</sequence>
<feature type="compositionally biased region" description="Basic and acidic residues" evidence="6">
    <location>
        <begin position="141"/>
        <end position="150"/>
    </location>
</feature>
<dbReference type="Pfam" id="PF02141">
    <property type="entry name" value="DENN"/>
    <property type="match status" value="1"/>
</dbReference>
<dbReference type="InterPro" id="IPR036392">
    <property type="entry name" value="PLAT/LH2_dom_sf"/>
</dbReference>
<dbReference type="SMART" id="SM00799">
    <property type="entry name" value="DENN"/>
    <property type="match status" value="1"/>
</dbReference>
<dbReference type="GO" id="GO:0031267">
    <property type="term" value="F:small GTPase binding"/>
    <property type="evidence" value="ECO:0007669"/>
    <property type="project" value="InterPro"/>
</dbReference>
<dbReference type="Pfam" id="PF01477">
    <property type="entry name" value="PLAT"/>
    <property type="match status" value="1"/>
</dbReference>
<dbReference type="Pfam" id="PF02759">
    <property type="entry name" value="RUN"/>
    <property type="match status" value="2"/>
</dbReference>
<feature type="domain" description="RUN" evidence="9">
    <location>
        <begin position="1369"/>
        <end position="1521"/>
    </location>
</feature>
<protein>
    <recommendedName>
        <fullName evidence="12">DENN domain-containing protein 5A</fullName>
    </recommendedName>
</protein>
<evidence type="ECO:0000259" key="7">
    <source>
        <dbReference type="PROSITE" id="PS50095"/>
    </source>
</evidence>
<accession>A0AA36GIP6</accession>
<dbReference type="GO" id="GO:0016020">
    <property type="term" value="C:membrane"/>
    <property type="evidence" value="ECO:0007669"/>
    <property type="project" value="UniProtKB-SubCell"/>
</dbReference>
<evidence type="ECO:0000313" key="11">
    <source>
        <dbReference type="Proteomes" id="UP001177023"/>
    </source>
</evidence>
<dbReference type="Gene3D" id="1.20.58.900">
    <property type="match status" value="3"/>
</dbReference>
<dbReference type="EMBL" id="CATQJA010002709">
    <property type="protein sequence ID" value="CAJ0587077.1"/>
    <property type="molecule type" value="Genomic_DNA"/>
</dbReference>
<evidence type="ECO:0000256" key="6">
    <source>
        <dbReference type="SAM" id="MobiDB-lite"/>
    </source>
</evidence>
<gene>
    <name evidence="10" type="ORF">MSPICULIGERA_LOCUS25057</name>
</gene>
<dbReference type="InterPro" id="IPR037516">
    <property type="entry name" value="Tripartite_DENN"/>
</dbReference>
<evidence type="ECO:0000259" key="9">
    <source>
        <dbReference type="PROSITE" id="PS50826"/>
    </source>
</evidence>
<feature type="region of interest" description="Disordered" evidence="6">
    <location>
        <begin position="141"/>
        <end position="166"/>
    </location>
</feature>
<proteinExistence type="inferred from homology"/>
<evidence type="ECO:0000313" key="10">
    <source>
        <dbReference type="EMBL" id="CAJ0587077.1"/>
    </source>
</evidence>
<feature type="compositionally biased region" description="Pro residues" evidence="6">
    <location>
        <begin position="478"/>
        <end position="488"/>
    </location>
</feature>
<dbReference type="Gene3D" id="3.40.50.11500">
    <property type="match status" value="1"/>
</dbReference>
<dbReference type="GO" id="GO:0005085">
    <property type="term" value="F:guanyl-nucleotide exchange factor activity"/>
    <property type="evidence" value="ECO:0007669"/>
    <property type="project" value="InterPro"/>
</dbReference>
<organism evidence="10 11">
    <name type="scientific">Mesorhabditis spiculigera</name>
    <dbReference type="NCBI Taxonomy" id="96644"/>
    <lineage>
        <taxon>Eukaryota</taxon>
        <taxon>Metazoa</taxon>
        <taxon>Ecdysozoa</taxon>
        <taxon>Nematoda</taxon>
        <taxon>Chromadorea</taxon>
        <taxon>Rhabditida</taxon>
        <taxon>Rhabditina</taxon>
        <taxon>Rhabditomorpha</taxon>
        <taxon>Rhabditoidea</taxon>
        <taxon>Rhabditidae</taxon>
        <taxon>Mesorhabditinae</taxon>
        <taxon>Mesorhabditis</taxon>
    </lineage>
</organism>
<dbReference type="InterPro" id="IPR005112">
    <property type="entry name" value="dDENN_dom"/>
</dbReference>
<evidence type="ECO:0000256" key="2">
    <source>
        <dbReference type="ARBA" id="ARBA00006664"/>
    </source>
</evidence>
<feature type="region of interest" description="Disordered" evidence="6">
    <location>
        <begin position="1297"/>
        <end position="1337"/>
    </location>
</feature>
<dbReference type="Gene3D" id="2.60.60.20">
    <property type="entry name" value="PLAT/LH2 domain"/>
    <property type="match status" value="1"/>
</dbReference>
<name>A0AA36GIP6_9BILA</name>
<keyword evidence="4" id="KW-0472">Membrane</keyword>
<comment type="caution">
    <text evidence="10">The sequence shown here is derived from an EMBL/GenBank/DDBJ whole genome shotgun (WGS) entry which is preliminary data.</text>
</comment>
<evidence type="ECO:0000259" key="8">
    <source>
        <dbReference type="PROSITE" id="PS50211"/>
    </source>
</evidence>
<dbReference type="Pfam" id="PF03456">
    <property type="entry name" value="uDENN"/>
    <property type="match status" value="1"/>
</dbReference>
<evidence type="ECO:0000256" key="3">
    <source>
        <dbReference type="ARBA" id="ARBA00022737"/>
    </source>
</evidence>
<dbReference type="SMART" id="SM00801">
    <property type="entry name" value="dDENN"/>
    <property type="match status" value="1"/>
</dbReference>
<feature type="domain" description="RUN" evidence="9">
    <location>
        <begin position="813"/>
        <end position="1174"/>
    </location>
</feature>
<feature type="region of interest" description="Disordered" evidence="6">
    <location>
        <begin position="1039"/>
        <end position="1077"/>
    </location>
</feature>
<dbReference type="SMART" id="SM00800">
    <property type="entry name" value="uDENN"/>
    <property type="match status" value="1"/>
</dbReference>
<evidence type="ECO:0000256" key="1">
    <source>
        <dbReference type="ARBA" id="ARBA00004370"/>
    </source>
</evidence>
<dbReference type="InterPro" id="IPR001024">
    <property type="entry name" value="PLAT/LH2_dom"/>
</dbReference>
<evidence type="ECO:0000256" key="4">
    <source>
        <dbReference type="ARBA" id="ARBA00023136"/>
    </source>
</evidence>
<dbReference type="Pfam" id="PF03455">
    <property type="entry name" value="dDENN"/>
    <property type="match status" value="1"/>
</dbReference>
<dbReference type="InterPro" id="IPR001194">
    <property type="entry name" value="cDENN_dom"/>
</dbReference>
<evidence type="ECO:0008006" key="12">
    <source>
        <dbReference type="Google" id="ProtNLM"/>
    </source>
</evidence>
<feature type="region of interest" description="Disordered" evidence="6">
    <location>
        <begin position="994"/>
        <end position="1027"/>
    </location>
</feature>
<dbReference type="PANTHER" id="PTHR46070:SF1">
    <property type="entry name" value="PINSTRIPE, ISOFORM A"/>
    <property type="match status" value="1"/>
</dbReference>
<feature type="region of interest" description="Disordered" evidence="6">
    <location>
        <begin position="468"/>
        <end position="488"/>
    </location>
</feature>
<reference evidence="10" key="1">
    <citation type="submission" date="2023-06" db="EMBL/GenBank/DDBJ databases">
        <authorList>
            <person name="Delattre M."/>
        </authorList>
    </citation>
    <scope>NUCLEOTIDE SEQUENCE</scope>
    <source>
        <strain evidence="10">AF72</strain>
    </source>
</reference>
<dbReference type="Gene3D" id="3.30.450.200">
    <property type="match status" value="1"/>
</dbReference>
<feature type="compositionally biased region" description="Polar residues" evidence="6">
    <location>
        <begin position="942"/>
        <end position="951"/>
    </location>
</feature>
<feature type="non-terminal residue" evidence="10">
    <location>
        <position position="1"/>
    </location>
</feature>
<feature type="compositionally biased region" description="Polar residues" evidence="6">
    <location>
        <begin position="1045"/>
        <end position="1057"/>
    </location>
</feature>
<comment type="subcellular location">
    <subcellularLocation>
        <location evidence="1">Membrane</location>
    </subcellularLocation>
</comment>
<dbReference type="InterPro" id="IPR047278">
    <property type="entry name" value="DEN5A/B"/>
</dbReference>
<dbReference type="SUPFAM" id="SSF140741">
    <property type="entry name" value="RUN domain-like"/>
    <property type="match status" value="3"/>
</dbReference>
<feature type="compositionally biased region" description="Basic and acidic residues" evidence="6">
    <location>
        <begin position="1307"/>
        <end position="1332"/>
    </location>
</feature>
<feature type="compositionally biased region" description="Low complexity" evidence="6">
    <location>
        <begin position="907"/>
        <end position="923"/>
    </location>
</feature>
<keyword evidence="11" id="KW-1185">Reference proteome</keyword>
<dbReference type="Proteomes" id="UP001177023">
    <property type="component" value="Unassembled WGS sequence"/>
</dbReference>
<feature type="domain" description="UDENN" evidence="8">
    <location>
        <begin position="31"/>
        <end position="638"/>
    </location>
</feature>
<dbReference type="PANTHER" id="PTHR46070">
    <property type="entry name" value="PINSTRIPE, ISOFORM A"/>
    <property type="match status" value="1"/>
</dbReference>
<dbReference type="InterPro" id="IPR037213">
    <property type="entry name" value="Run_dom_sf"/>
</dbReference>
<comment type="caution">
    <text evidence="5">Lacks conserved residue(s) required for the propagation of feature annotation.</text>
</comment>
<feature type="domain" description="PLAT" evidence="7">
    <location>
        <begin position="1176"/>
        <end position="1282"/>
    </location>
</feature>
<dbReference type="SUPFAM" id="SSF49723">
    <property type="entry name" value="Lipase/lipooxygenase domain (PLAT/LH2 domain)"/>
    <property type="match status" value="1"/>
</dbReference>
<dbReference type="PROSITE" id="PS50095">
    <property type="entry name" value="PLAT"/>
    <property type="match status" value="1"/>
</dbReference>
<comment type="similarity">
    <text evidence="2">Belongs to the RAB6IP1 family.</text>
</comment>
<dbReference type="SMART" id="SM00593">
    <property type="entry name" value="RUN"/>
    <property type="match status" value="2"/>
</dbReference>
<feature type="region of interest" description="Disordered" evidence="6">
    <location>
        <begin position="885"/>
        <end position="951"/>
    </location>
</feature>